<evidence type="ECO:0000256" key="10">
    <source>
        <dbReference type="ARBA" id="ARBA00023004"/>
    </source>
</evidence>
<dbReference type="SUPFAM" id="SSF50998">
    <property type="entry name" value="Quinoprotein alcohol dehydrogenase-like"/>
    <property type="match status" value="1"/>
</dbReference>
<evidence type="ECO:0000256" key="7">
    <source>
        <dbReference type="ARBA" id="ARBA00022837"/>
    </source>
</evidence>
<keyword evidence="4 12" id="KW-0349">Heme</keyword>
<keyword evidence="10 12" id="KW-0408">Iron</keyword>
<evidence type="ECO:0000256" key="11">
    <source>
        <dbReference type="ARBA" id="ARBA00023157"/>
    </source>
</evidence>
<dbReference type="CDD" id="cd10279">
    <property type="entry name" value="PQQ_ADH_II"/>
    <property type="match status" value="1"/>
</dbReference>
<keyword evidence="5 12" id="KW-0479">Metal-binding</keyword>
<protein>
    <submittedName>
        <fullName evidence="15">PQQ-dependent dehydrogenase, methanol/ethanol family</fullName>
    </submittedName>
</protein>
<evidence type="ECO:0000256" key="12">
    <source>
        <dbReference type="PROSITE-ProRule" id="PRU00433"/>
    </source>
</evidence>
<dbReference type="PROSITE" id="PS51007">
    <property type="entry name" value="CYTC"/>
    <property type="match status" value="1"/>
</dbReference>
<dbReference type="Pfam" id="PF13442">
    <property type="entry name" value="Cytochrome_CBB3"/>
    <property type="match status" value="1"/>
</dbReference>
<keyword evidence="6 13" id="KW-0732">Signal</keyword>
<evidence type="ECO:0000256" key="9">
    <source>
        <dbReference type="ARBA" id="ARBA00023002"/>
    </source>
</evidence>
<evidence type="ECO:0000256" key="2">
    <source>
        <dbReference type="ARBA" id="ARBA00001931"/>
    </source>
</evidence>
<feature type="domain" description="Cytochrome c" evidence="14">
    <location>
        <begin position="605"/>
        <end position="683"/>
    </location>
</feature>
<dbReference type="SUPFAM" id="SSF46626">
    <property type="entry name" value="Cytochrome c"/>
    <property type="match status" value="1"/>
</dbReference>
<evidence type="ECO:0000256" key="8">
    <source>
        <dbReference type="ARBA" id="ARBA00022891"/>
    </source>
</evidence>
<dbReference type="Pfam" id="PF01011">
    <property type="entry name" value="PQQ"/>
    <property type="match status" value="2"/>
</dbReference>
<dbReference type="EMBL" id="JBDLBR010000001">
    <property type="protein sequence ID" value="MEN7535626.1"/>
    <property type="molecule type" value="Genomic_DNA"/>
</dbReference>
<comment type="cofactor">
    <cofactor evidence="2">
        <name>pyrroloquinoline quinone</name>
        <dbReference type="ChEBI" id="CHEBI:58442"/>
    </cofactor>
</comment>
<dbReference type="NCBIfam" id="TIGR03075">
    <property type="entry name" value="PQQ_enz_alc_DH"/>
    <property type="match status" value="1"/>
</dbReference>
<evidence type="ECO:0000256" key="6">
    <source>
        <dbReference type="ARBA" id="ARBA00022729"/>
    </source>
</evidence>
<dbReference type="InterPro" id="IPR018391">
    <property type="entry name" value="PQQ_b-propeller_rpt"/>
</dbReference>
<dbReference type="Proteomes" id="UP001484535">
    <property type="component" value="Unassembled WGS sequence"/>
</dbReference>
<evidence type="ECO:0000256" key="5">
    <source>
        <dbReference type="ARBA" id="ARBA00022723"/>
    </source>
</evidence>
<name>A0ABV0CSM0_9SPHN</name>
<keyword evidence="8" id="KW-0634">PQQ</keyword>
<dbReference type="InterPro" id="IPR036909">
    <property type="entry name" value="Cyt_c-like_dom_sf"/>
</dbReference>
<keyword evidence="16" id="KW-1185">Reference proteome</keyword>
<keyword evidence="7" id="KW-0106">Calcium</keyword>
<comment type="similarity">
    <text evidence="3">Belongs to the bacterial PQQ dehydrogenase family.</text>
</comment>
<evidence type="ECO:0000259" key="14">
    <source>
        <dbReference type="PROSITE" id="PS51007"/>
    </source>
</evidence>
<keyword evidence="11" id="KW-1015">Disulfide bond</keyword>
<dbReference type="InterPro" id="IPR011047">
    <property type="entry name" value="Quinoprotein_ADH-like_sf"/>
</dbReference>
<comment type="cofactor">
    <cofactor evidence="1">
        <name>Ca(2+)</name>
        <dbReference type="ChEBI" id="CHEBI:29108"/>
    </cofactor>
</comment>
<gene>
    <name evidence="15" type="ORF">ABDJ38_00380</name>
</gene>
<evidence type="ECO:0000256" key="1">
    <source>
        <dbReference type="ARBA" id="ARBA00001913"/>
    </source>
</evidence>
<dbReference type="PROSITE" id="PS51257">
    <property type="entry name" value="PROKAR_LIPOPROTEIN"/>
    <property type="match status" value="1"/>
</dbReference>
<comment type="caution">
    <text evidence="15">The sequence shown here is derived from an EMBL/GenBank/DDBJ whole genome shotgun (WGS) entry which is preliminary data.</text>
</comment>
<dbReference type="Gene3D" id="1.10.760.10">
    <property type="entry name" value="Cytochrome c-like domain"/>
    <property type="match status" value="1"/>
</dbReference>
<dbReference type="RefSeq" id="WP_346783090.1">
    <property type="nucleotide sequence ID" value="NZ_JBDLBR010000001.1"/>
</dbReference>
<organism evidence="15 16">
    <name type="scientific">Aurantiacibacter flavus</name>
    <dbReference type="NCBI Taxonomy" id="3145232"/>
    <lineage>
        <taxon>Bacteria</taxon>
        <taxon>Pseudomonadati</taxon>
        <taxon>Pseudomonadota</taxon>
        <taxon>Alphaproteobacteria</taxon>
        <taxon>Sphingomonadales</taxon>
        <taxon>Erythrobacteraceae</taxon>
        <taxon>Aurantiacibacter</taxon>
    </lineage>
</organism>
<proteinExistence type="inferred from homology"/>
<evidence type="ECO:0000256" key="13">
    <source>
        <dbReference type="SAM" id="SignalP"/>
    </source>
</evidence>
<dbReference type="PANTHER" id="PTHR32303">
    <property type="entry name" value="QUINOPROTEIN ALCOHOL DEHYDROGENASE (CYTOCHROME C)"/>
    <property type="match status" value="1"/>
</dbReference>
<evidence type="ECO:0000256" key="3">
    <source>
        <dbReference type="ARBA" id="ARBA00008156"/>
    </source>
</evidence>
<feature type="chain" id="PRO_5045413684" evidence="13">
    <location>
        <begin position="30"/>
        <end position="690"/>
    </location>
</feature>
<dbReference type="InterPro" id="IPR009056">
    <property type="entry name" value="Cyt_c-like_dom"/>
</dbReference>
<keyword evidence="9" id="KW-0560">Oxidoreductase</keyword>
<evidence type="ECO:0000313" key="15">
    <source>
        <dbReference type="EMBL" id="MEN7535626.1"/>
    </source>
</evidence>
<feature type="signal peptide" evidence="13">
    <location>
        <begin position="1"/>
        <end position="29"/>
    </location>
</feature>
<evidence type="ECO:0000256" key="4">
    <source>
        <dbReference type="ARBA" id="ARBA00022617"/>
    </source>
</evidence>
<dbReference type="InterPro" id="IPR017512">
    <property type="entry name" value="PQQ_MeOH/EtOH_DH"/>
</dbReference>
<dbReference type="InterPro" id="IPR002372">
    <property type="entry name" value="PQQ_rpt_dom"/>
</dbReference>
<sequence>MTSALGKALGGLVLGLALASCGASQPADAEWPLHGLDETAQRFADIDQINAGNVDRLGLAFYHDLGTDRGQEATPIMVDKVLYLVSAYDVVKAVDATSGELLWEYDPQVRAASARGCCGPVSRGVAVHDGKVFVGALDGRLVALDKHSGAVEWEVQTIDQSDPLAVNYTITGAPRVAGDLVLIGNGGAEFGARGFVTAYDTATGEQAWRFYTVPGKPGMPDNAASDSAMDMAAKTWAGEWWKYGGGGTAWDAIEYDPELGLVYIGVGNGSPWNHQMRSDGKGDNLFLSSIVAVDAKTGEYRWHFQTTPADSWDYTATQNIILADLEIDGHQRKVLMQAPKNGFFYVLDRETGEFISGEPFVNVTWASGLDPETGRPIEVPSARYYRTGEPSFQFPSSGGGHNWPPMAFSPDTGLVYIPAQDVGMPYAAADEEQVIGAYTSGVAMDGGGAMTDEEREVLYAGMKGYLIAWDPVKQEEAWRVDQAAPFNGGLLATGGGLVFAGNIARELAAYDAASGEKLWSFDAQTAVSAPPISYVIDGVQYVAVLSGWGGGWPLTGGVMALQAGKSVGPNRLLVFALDGEQRLPPFTPPEGPRRAIVSARPADEDSIARGNQLYARYCLRCHGTGVVSAGAYPDLRASGVVPSDAFAAVVLDGALAPNGMPSFADKIARAQLNDIRSFIEARSFEDLAQE</sequence>
<accession>A0ABV0CSM0</accession>
<reference evidence="15 16" key="1">
    <citation type="submission" date="2024-05" db="EMBL/GenBank/DDBJ databases">
        <authorList>
            <person name="Park S."/>
        </authorList>
    </citation>
    <scope>NUCLEOTIDE SEQUENCE [LARGE SCALE GENOMIC DNA]</scope>
    <source>
        <strain evidence="15 16">DGU5</strain>
    </source>
</reference>
<dbReference type="Gene3D" id="2.140.10.10">
    <property type="entry name" value="Quinoprotein alcohol dehydrogenase-like superfamily"/>
    <property type="match status" value="1"/>
</dbReference>
<evidence type="ECO:0000313" key="16">
    <source>
        <dbReference type="Proteomes" id="UP001484535"/>
    </source>
</evidence>
<dbReference type="SMART" id="SM00564">
    <property type="entry name" value="PQQ"/>
    <property type="match status" value="5"/>
</dbReference>